<evidence type="ECO:0000313" key="2">
    <source>
        <dbReference type="EMBL" id="PTU31966.1"/>
    </source>
</evidence>
<dbReference type="InterPro" id="IPR002539">
    <property type="entry name" value="MaoC-like_dom"/>
</dbReference>
<comment type="caution">
    <text evidence="2">The sequence shown here is derived from an EMBL/GenBank/DDBJ whole genome shotgun (WGS) entry which is preliminary data.</text>
</comment>
<dbReference type="PANTHER" id="PTHR43841">
    <property type="entry name" value="3-HYDROXYACYL-THIOESTER DEHYDRATASE HTDX-RELATED"/>
    <property type="match status" value="1"/>
</dbReference>
<sequence length="285" mass="31366">MTSTLERPPSALSLYLKAAGSARRKPGKNIELPLLETRLDNVRADAAQLAAYNKVCGFKGAETLPITFPQVMAFSLPMYLMAQPEFPLPMLGIVHVRNSIRQTRPLRADETYSVAARITESRRVRAGLEFDLVTEYTLDGEVLYTSLMTAIYRISEGKGGGGAKPKAQLPVQQLTEYRSFDVPADMGRRYAAAGKDYNPIHLTAFSAKLFGFKRAIAHGMWSLAHCAALLQEAGAPEPKELLVQFKQPLFLPGKVAMKFQKNGDAYDFALIARNADKMHLSGSLS</sequence>
<organism evidence="2 3">
    <name type="scientific">Stenotrophobium rhamnosiphilum</name>
    <dbReference type="NCBI Taxonomy" id="2029166"/>
    <lineage>
        <taxon>Bacteria</taxon>
        <taxon>Pseudomonadati</taxon>
        <taxon>Pseudomonadota</taxon>
        <taxon>Gammaproteobacteria</taxon>
        <taxon>Nevskiales</taxon>
        <taxon>Nevskiaceae</taxon>
        <taxon>Stenotrophobium</taxon>
    </lineage>
</organism>
<gene>
    <name evidence="2" type="ORF">CJD38_04590</name>
</gene>
<dbReference type="SUPFAM" id="SSF54637">
    <property type="entry name" value="Thioesterase/thiol ester dehydrase-isomerase"/>
    <property type="match status" value="2"/>
</dbReference>
<dbReference type="InterPro" id="IPR029069">
    <property type="entry name" value="HotDog_dom_sf"/>
</dbReference>
<proteinExistence type="predicted"/>
<keyword evidence="3" id="KW-1185">Reference proteome</keyword>
<evidence type="ECO:0000259" key="1">
    <source>
        <dbReference type="Pfam" id="PF01575"/>
    </source>
</evidence>
<reference evidence="2 3" key="1">
    <citation type="submission" date="2018-04" db="EMBL/GenBank/DDBJ databases">
        <title>Novel species isolated from glacier.</title>
        <authorList>
            <person name="Liu Q."/>
            <person name="Xin Y.-H."/>
        </authorList>
    </citation>
    <scope>NUCLEOTIDE SEQUENCE [LARGE SCALE GENOMIC DNA]</scope>
    <source>
        <strain evidence="2 3">GT1R17</strain>
    </source>
</reference>
<evidence type="ECO:0000313" key="3">
    <source>
        <dbReference type="Proteomes" id="UP000244248"/>
    </source>
</evidence>
<protein>
    <recommendedName>
        <fullName evidence="1">MaoC-like domain-containing protein</fullName>
    </recommendedName>
</protein>
<dbReference type="AlphaFoldDB" id="A0A2T5MHA8"/>
<dbReference type="OrthoDB" id="9774179at2"/>
<dbReference type="RefSeq" id="WP_107939155.1">
    <property type="nucleotide sequence ID" value="NZ_QANS01000002.1"/>
</dbReference>
<dbReference type="Proteomes" id="UP000244248">
    <property type="component" value="Unassembled WGS sequence"/>
</dbReference>
<accession>A0A2T5MHA8</accession>
<feature type="domain" description="MaoC-like" evidence="1">
    <location>
        <begin position="184"/>
        <end position="265"/>
    </location>
</feature>
<dbReference type="EMBL" id="QANS01000002">
    <property type="protein sequence ID" value="PTU31966.1"/>
    <property type="molecule type" value="Genomic_DNA"/>
</dbReference>
<dbReference type="PANTHER" id="PTHR43841:SF1">
    <property type="entry name" value="3-HYDROXYACYL-THIOESTER DEHYDRATASE X"/>
    <property type="match status" value="1"/>
</dbReference>
<name>A0A2T5MHA8_9GAMM</name>
<dbReference type="Gene3D" id="3.10.129.10">
    <property type="entry name" value="Hotdog Thioesterase"/>
    <property type="match status" value="1"/>
</dbReference>
<dbReference type="Pfam" id="PF01575">
    <property type="entry name" value="MaoC_dehydratas"/>
    <property type="match status" value="1"/>
</dbReference>